<proteinExistence type="predicted"/>
<dbReference type="GO" id="GO:0003676">
    <property type="term" value="F:nucleic acid binding"/>
    <property type="evidence" value="ECO:0007669"/>
    <property type="project" value="InterPro"/>
</dbReference>
<keyword evidence="5" id="KW-1185">Reference proteome</keyword>
<evidence type="ECO:0000313" key="5">
    <source>
        <dbReference type="Proteomes" id="UP000276133"/>
    </source>
</evidence>
<evidence type="ECO:0000313" key="4">
    <source>
        <dbReference type="EMBL" id="RMZ96404.1"/>
    </source>
</evidence>
<dbReference type="Proteomes" id="UP000276133">
    <property type="component" value="Unassembled WGS sequence"/>
</dbReference>
<evidence type="ECO:0000256" key="1">
    <source>
        <dbReference type="PROSITE-ProRule" id="PRU00047"/>
    </source>
</evidence>
<feature type="region of interest" description="Disordered" evidence="2">
    <location>
        <begin position="612"/>
        <end position="642"/>
    </location>
</feature>
<dbReference type="OrthoDB" id="10191747at2759"/>
<dbReference type="PROSITE" id="PS50158">
    <property type="entry name" value="ZF_CCHC"/>
    <property type="match status" value="1"/>
</dbReference>
<keyword evidence="1" id="KW-0862">Zinc</keyword>
<dbReference type="Gene3D" id="2.40.70.10">
    <property type="entry name" value="Acid Proteases"/>
    <property type="match status" value="1"/>
</dbReference>
<name>A0A3M7PCG0_BRAPC</name>
<evidence type="ECO:0000259" key="3">
    <source>
        <dbReference type="PROSITE" id="PS50158"/>
    </source>
</evidence>
<feature type="domain" description="CCHC-type" evidence="3">
    <location>
        <begin position="427"/>
        <end position="442"/>
    </location>
</feature>
<dbReference type="AlphaFoldDB" id="A0A3M7PCG0"/>
<keyword evidence="1" id="KW-0863">Zinc-finger</keyword>
<accession>A0A3M7PCG0</accession>
<dbReference type="GO" id="GO:0008270">
    <property type="term" value="F:zinc ion binding"/>
    <property type="evidence" value="ECO:0007669"/>
    <property type="project" value="UniProtKB-KW"/>
</dbReference>
<evidence type="ECO:0000256" key="2">
    <source>
        <dbReference type="SAM" id="MobiDB-lite"/>
    </source>
</evidence>
<dbReference type="EMBL" id="REGN01012236">
    <property type="protein sequence ID" value="RMZ96404.1"/>
    <property type="molecule type" value="Genomic_DNA"/>
</dbReference>
<comment type="caution">
    <text evidence="4">The sequence shown here is derived from an EMBL/GenBank/DDBJ whole genome shotgun (WGS) entry which is preliminary data.</text>
</comment>
<organism evidence="4 5">
    <name type="scientific">Brachionus plicatilis</name>
    <name type="common">Marine rotifer</name>
    <name type="synonym">Brachionus muelleri</name>
    <dbReference type="NCBI Taxonomy" id="10195"/>
    <lineage>
        <taxon>Eukaryota</taxon>
        <taxon>Metazoa</taxon>
        <taxon>Spiralia</taxon>
        <taxon>Gnathifera</taxon>
        <taxon>Rotifera</taxon>
        <taxon>Eurotatoria</taxon>
        <taxon>Monogononta</taxon>
        <taxon>Pseudotrocha</taxon>
        <taxon>Ploima</taxon>
        <taxon>Brachionidae</taxon>
        <taxon>Brachionus</taxon>
    </lineage>
</organism>
<dbReference type="InterPro" id="IPR036875">
    <property type="entry name" value="Znf_CCHC_sf"/>
</dbReference>
<dbReference type="Gene3D" id="4.10.60.10">
    <property type="entry name" value="Zinc finger, CCHC-type"/>
    <property type="match status" value="1"/>
</dbReference>
<reference evidence="4 5" key="1">
    <citation type="journal article" date="2018" name="Sci. Rep.">
        <title>Genomic signatures of local adaptation to the degree of environmental predictability in rotifers.</title>
        <authorList>
            <person name="Franch-Gras L."/>
            <person name="Hahn C."/>
            <person name="Garcia-Roger E.M."/>
            <person name="Carmona M.J."/>
            <person name="Serra M."/>
            <person name="Gomez A."/>
        </authorList>
    </citation>
    <scope>NUCLEOTIDE SEQUENCE [LARGE SCALE GENOMIC DNA]</scope>
    <source>
        <strain evidence="4">HYR1</strain>
    </source>
</reference>
<sequence>MDETLELLSIIATALFGTSIETKKVVEDVVVPKSWFEHYLKIMETTWTDYYIGVIAKLFSIIVISTWYGTRRRNKTLDDKFNRIDERLDQLMGNINNRPQDFICSNVNTNRLDIKKAIETTRTSYMEARRQTSPEISDSTLTTQTSDIGPPKSCSTPTTKQAREWYNDHNRIEGQPKKVLIEEVNPTAPRTDNTFVYPSRQVRFKMPNTLSQLNSGQKIETINPYPILFVSPPDKFDPKRTDVRQWIKDFDMFIESNNINSHKLNIVIAHLDHETRKIIENSQFTNSTEEKLLRIWNLKDSSQKEFKVSTKTSTYASQLKVMSKQSHYELLPYQRDNLVKEQFRRGLRDKFLLTRLQIIREDMSLKDIIEEAARYVRAVEDVQKFPERTKKVDFEEKIQKHFYKPQQTHNLKTTQQQNTPGSDQIICYNCKQEGQYSRSCPQKPKYTHSILSAKTCRKLRLKPKKSSIELHYADGNKIGIIGRADVDVKINNESYKIGMIIVENLVNEMILGVDDLNKFRSPRRLVNSLKKWTSSTLCKLEPGKFKNPIKKLTQMKSKIETTQKETNGILKANDASKITGKVCKTTSLAVINKIQEKTSIKKEFSEEQLENARKKIDEKRKKSRSTPGVDNQAADRLSRWPMDKLTETSEDENENFIINNLLEKGSINTIKLKNLEGDLSNLNTDENIEWIKVTESEIGHQEIEVQKLNDEQADLLKHQKISKYIKINFGE</sequence>
<dbReference type="InterPro" id="IPR001878">
    <property type="entry name" value="Znf_CCHC"/>
</dbReference>
<dbReference type="SUPFAM" id="SSF57756">
    <property type="entry name" value="Retrovirus zinc finger-like domains"/>
    <property type="match status" value="1"/>
</dbReference>
<feature type="region of interest" description="Disordered" evidence="2">
    <location>
        <begin position="139"/>
        <end position="159"/>
    </location>
</feature>
<dbReference type="InterPro" id="IPR021109">
    <property type="entry name" value="Peptidase_aspartic_dom_sf"/>
</dbReference>
<keyword evidence="1" id="KW-0479">Metal-binding</keyword>
<gene>
    <name evidence="4" type="ORF">BpHYR1_038214</name>
</gene>
<dbReference type="CDD" id="cd00303">
    <property type="entry name" value="retropepsin_like"/>
    <property type="match status" value="1"/>
</dbReference>
<protein>
    <recommendedName>
        <fullName evidence="3">CCHC-type domain-containing protein</fullName>
    </recommendedName>
</protein>